<dbReference type="InterPro" id="IPR051636">
    <property type="entry name" value="Plant_LTP/defense-related"/>
</dbReference>
<dbReference type="GeneID" id="113852195"/>
<accession>A0A8B8K3J6</accession>
<dbReference type="KEGG" id="aprc:113852195"/>
<reference evidence="6" key="2">
    <citation type="submission" date="2025-08" db="UniProtKB">
        <authorList>
            <consortium name="RefSeq"/>
        </authorList>
    </citation>
    <scope>IDENTIFICATION</scope>
    <source>
        <tissue evidence="6">Young leaves</tissue>
    </source>
</reference>
<dbReference type="SUPFAM" id="SSF47699">
    <property type="entry name" value="Bifunctional inhibitor/lipid-transfer protein/seed storage 2S albumin"/>
    <property type="match status" value="1"/>
</dbReference>
<dbReference type="InterPro" id="IPR036312">
    <property type="entry name" value="Bifun_inhib/LTP/seed_sf"/>
</dbReference>
<evidence type="ECO:0000256" key="3">
    <source>
        <dbReference type="SAM" id="SignalP"/>
    </source>
</evidence>
<gene>
    <name evidence="6" type="primary">LOC113852195</name>
</gene>
<dbReference type="Gene3D" id="1.10.110.10">
    <property type="entry name" value="Plant lipid-transfer and hydrophobic proteins"/>
    <property type="match status" value="1"/>
</dbReference>
<keyword evidence="5" id="KW-1185">Reference proteome</keyword>
<evidence type="ECO:0000256" key="1">
    <source>
        <dbReference type="ARBA" id="ARBA00008965"/>
    </source>
</evidence>
<dbReference type="Pfam" id="PF14547">
    <property type="entry name" value="Hydrophob_seed"/>
    <property type="match status" value="1"/>
</dbReference>
<evidence type="ECO:0000256" key="2">
    <source>
        <dbReference type="SAM" id="MobiDB-lite"/>
    </source>
</evidence>
<protein>
    <submittedName>
        <fullName evidence="6">Hydrophobic seed protein-like</fullName>
    </submittedName>
</protein>
<comment type="similarity">
    <text evidence="1">Belongs to the plant LTP family. PEARLI1 subfamily.</text>
</comment>
<feature type="domain" description="Hydrophobic seed protein" evidence="4">
    <location>
        <begin position="47"/>
        <end position="120"/>
    </location>
</feature>
<evidence type="ECO:0000313" key="6">
    <source>
        <dbReference type="RefSeq" id="XP_027338236.1"/>
    </source>
</evidence>
<dbReference type="PANTHER" id="PTHR31731">
    <property type="match status" value="1"/>
</dbReference>
<proteinExistence type="inferred from homology"/>
<dbReference type="RefSeq" id="XP_027338236.1">
    <property type="nucleotide sequence ID" value="XM_027482435.1"/>
</dbReference>
<feature type="region of interest" description="Disordered" evidence="2">
    <location>
        <begin position="28"/>
        <end position="48"/>
    </location>
</feature>
<sequence>MGSKAATSIALLISINLLFFSMVSSIATNPTPSRPPPPPPVSVPPSPTDCSSVDVCINLLGGLLGNSSTDQCCTVIAGLLDLSAYACICARLQVLGIPISLFLELYVNSCGGEMPNNFSCN</sequence>
<keyword evidence="3" id="KW-0732">Signal</keyword>
<dbReference type="OrthoDB" id="1095137at2759"/>
<dbReference type="Proteomes" id="UP000694853">
    <property type="component" value="Unplaced"/>
</dbReference>
<evidence type="ECO:0000259" key="4">
    <source>
        <dbReference type="Pfam" id="PF14547"/>
    </source>
</evidence>
<dbReference type="InterPro" id="IPR027923">
    <property type="entry name" value="Hydrophob_seed_dom"/>
</dbReference>
<feature type="signal peptide" evidence="3">
    <location>
        <begin position="1"/>
        <end position="25"/>
    </location>
</feature>
<evidence type="ECO:0000313" key="5">
    <source>
        <dbReference type="Proteomes" id="UP000694853"/>
    </source>
</evidence>
<feature type="chain" id="PRO_5034510177" evidence="3">
    <location>
        <begin position="26"/>
        <end position="121"/>
    </location>
</feature>
<name>A0A8B8K3J6_ABRPR</name>
<reference evidence="5" key="1">
    <citation type="journal article" date="2019" name="Toxins">
        <title>Detection of Abrin-Like and Prepropulchellin-Like Toxin Genes and Transcripts Using Whole Genome Sequencing and Full-Length Transcript Sequencing of Abrus precatorius.</title>
        <authorList>
            <person name="Hovde B.T."/>
            <person name="Daligault H.E."/>
            <person name="Hanschen E.R."/>
            <person name="Kunde Y.A."/>
            <person name="Johnson M.B."/>
            <person name="Starkenburg S.R."/>
            <person name="Johnson S.L."/>
        </authorList>
    </citation>
    <scope>NUCLEOTIDE SEQUENCE [LARGE SCALE GENOMIC DNA]</scope>
</reference>
<organism evidence="5 6">
    <name type="scientific">Abrus precatorius</name>
    <name type="common">Indian licorice</name>
    <name type="synonym">Glycine abrus</name>
    <dbReference type="NCBI Taxonomy" id="3816"/>
    <lineage>
        <taxon>Eukaryota</taxon>
        <taxon>Viridiplantae</taxon>
        <taxon>Streptophyta</taxon>
        <taxon>Embryophyta</taxon>
        <taxon>Tracheophyta</taxon>
        <taxon>Spermatophyta</taxon>
        <taxon>Magnoliopsida</taxon>
        <taxon>eudicotyledons</taxon>
        <taxon>Gunneridae</taxon>
        <taxon>Pentapetalae</taxon>
        <taxon>rosids</taxon>
        <taxon>fabids</taxon>
        <taxon>Fabales</taxon>
        <taxon>Fabaceae</taxon>
        <taxon>Papilionoideae</taxon>
        <taxon>50 kb inversion clade</taxon>
        <taxon>NPAAA clade</taxon>
        <taxon>indigoferoid/millettioid clade</taxon>
        <taxon>Abreae</taxon>
        <taxon>Abrus</taxon>
    </lineage>
</organism>
<feature type="compositionally biased region" description="Pro residues" evidence="2">
    <location>
        <begin position="32"/>
        <end position="47"/>
    </location>
</feature>
<dbReference type="AlphaFoldDB" id="A0A8B8K3J6"/>